<dbReference type="SMART" id="SM01003">
    <property type="entry name" value="AlaDh_PNT_N"/>
    <property type="match status" value="1"/>
</dbReference>
<evidence type="ECO:0000256" key="6">
    <source>
        <dbReference type="ARBA" id="ARBA00022475"/>
    </source>
</evidence>
<keyword evidence="6" id="KW-1003">Cell membrane</keyword>
<feature type="transmembrane region" description="Helical" evidence="24">
    <location>
        <begin position="871"/>
        <end position="893"/>
    </location>
</feature>
<dbReference type="InterPro" id="IPR008143">
    <property type="entry name" value="Ala_DH/PNT_CS2"/>
</dbReference>
<accession>A0A0F7ZXT5</accession>
<dbReference type="InterPro" id="IPR007886">
    <property type="entry name" value="AlaDH/PNT_N"/>
</dbReference>
<dbReference type="FunFam" id="3.40.50.1220:FF:000002">
    <property type="entry name" value="NAD(P) transhydrogenase subunit beta"/>
    <property type="match status" value="1"/>
</dbReference>
<dbReference type="InterPro" id="IPR008142">
    <property type="entry name" value="AlaDH/PNT_CS1"/>
</dbReference>
<feature type="transmembrane region" description="Helical" evidence="24">
    <location>
        <begin position="720"/>
        <end position="740"/>
    </location>
</feature>
<dbReference type="PROSITE" id="PS00837">
    <property type="entry name" value="ALADH_PNT_2"/>
    <property type="match status" value="1"/>
</dbReference>
<dbReference type="Pfam" id="PF05222">
    <property type="entry name" value="AlaDh_PNT_N"/>
    <property type="match status" value="1"/>
</dbReference>
<feature type="transmembrane region" description="Helical" evidence="24">
    <location>
        <begin position="573"/>
        <end position="593"/>
    </location>
</feature>
<evidence type="ECO:0000256" key="20">
    <source>
        <dbReference type="ARBA" id="ARBA00054910"/>
    </source>
</evidence>
<dbReference type="EC" id="7.1.1.1" evidence="5"/>
<keyword evidence="12" id="KW-0809">Transit peptide</keyword>
<dbReference type="NCBIfam" id="NF006942">
    <property type="entry name" value="PRK09424.1"/>
    <property type="match status" value="1"/>
</dbReference>
<keyword evidence="14 24" id="KW-1133">Transmembrane helix</keyword>
<dbReference type="SUPFAM" id="SSF52467">
    <property type="entry name" value="DHS-like NAD/FAD-binding domain"/>
    <property type="match status" value="1"/>
</dbReference>
<sequence length="1096" mass="114475">MASHVLRPLAPELCRSAPLARRRVQASLDWRPLLSAPRQWVNTLTPSQRALIPAASKCVVLPRHVSPAIRAPKPYSTAQVPPTTPYQDLCVGVPKEVFPGERRVALTPANVALLLKKGFAKVLVQRGAGSAADFLDDAYQKAGATLVDDAAAVWSGANVVLKVRGPSMNEANLLNEGQTVISILQPAQNQDLVQRIAEKKATCFAMDMIPRISRAQVFDVLSSMANIAGYKAVLEASNVFGRFLTGQVTAAGKIPPCKVLIIGAGVAGLSAIATARRMGAIVRGFDTRSAAREQVQSLGAEFIEVEIQEDGSGAGGYAKEMSKEFIDAEMKLFKEQAREVDIIITTALIPGRPAPKLIKMDMLDVMKPGSVVVDLAAEAGGNCEATKQGELTVYKDVKIIGYTDLPSRLPTQSSTLYSNNITKFLLSMAPKDKEFGIDLSDEVVRGSIVTQNGQILPPAPRPAPPPAPAKPAAAEVVVEPVALTPWQAKTREVAAVTAGMGSVLALGKFTGPLFMSNAFTFALASLIGYRVVWGVVPALHSPLMSVTNAISGMVGIGGLFVLGGGYFPETIPQAFGAASVLLAFVNVGGGFVITKRMLDMFKRPTDPPEYPWLYGIPAVLFGGGFLAAASTGAAGLVQAGYLASTILCIGSLSGLASQATARMGNMLGILGVGSGVLASLLAVGFSPEVLTQFGGLAAIGTIAGILIGKRITPTDLPQTVAALHSVVGLAAVLTSIGSVMAHVSDLSTLHMVTAYLGVLVGGITFTGSIVAFLKLAGRMSSRPKVFPGRHALNAGLLASNAATMGAFVTMAPGSPMIAAAALTANTVLSFTKGFTTTAAIGGADMPVVITVLNAYSGFALVAEGFMLENPLLTSVGALIGVSGSILSYIMCVAMNRSLTNVLFGGISAPTAVQEFKPEGQVTQTSVDDLADAMLNAESVILVVGYGMAVAKAQYAISDIVSLLRAKGIKVRFAIHPVAGRMPGQCNVLLAEASVPYDIVLEMDEINDDFPETDLTVVIGANDTVNPIAMEKGSAIEGMPVLHAWKSKQVVVMKRGMASGYADVPNPMFYMPNARMLFGDARTSCEAIKNAVEAKLQ</sequence>
<name>A0A0F7ZXT5_9HYPO</name>
<evidence type="ECO:0000256" key="7">
    <source>
        <dbReference type="ARBA" id="ARBA00022519"/>
    </source>
</evidence>
<comment type="catalytic activity">
    <reaction evidence="19">
        <text>NAD(+) + NADPH + H(+)(in) = NADH + NADP(+) + H(+)(out)</text>
        <dbReference type="Rhea" id="RHEA:47992"/>
        <dbReference type="ChEBI" id="CHEBI:15378"/>
        <dbReference type="ChEBI" id="CHEBI:57540"/>
        <dbReference type="ChEBI" id="CHEBI:57783"/>
        <dbReference type="ChEBI" id="CHEBI:57945"/>
        <dbReference type="ChEBI" id="CHEBI:58349"/>
        <dbReference type="EC" id="7.1.1.1"/>
    </reaction>
</comment>
<keyword evidence="28" id="KW-1185">Reference proteome</keyword>
<dbReference type="InterPro" id="IPR024605">
    <property type="entry name" value="NADP_transhyd_a_C"/>
</dbReference>
<dbReference type="FunFam" id="3.40.50.720:FF:000028">
    <property type="entry name" value="NAD(P) transhydrogenase subunit alpha"/>
    <property type="match status" value="1"/>
</dbReference>
<evidence type="ECO:0000256" key="3">
    <source>
        <dbReference type="ARBA" id="ARBA00005624"/>
    </source>
</evidence>
<dbReference type="InterPro" id="IPR007698">
    <property type="entry name" value="AlaDH/PNT_NAD(H)-bd"/>
</dbReference>
<evidence type="ECO:0000256" key="17">
    <source>
        <dbReference type="ARBA" id="ARBA00023128"/>
    </source>
</evidence>
<keyword evidence="11" id="KW-0521">NADP</keyword>
<dbReference type="PANTHER" id="PTHR10160">
    <property type="entry name" value="NAD(P) TRANSHYDROGENASE"/>
    <property type="match status" value="1"/>
</dbReference>
<dbReference type="PANTHER" id="PTHR10160:SF19">
    <property type="entry name" value="PROTON-TRANSLOCATING NAD(P)(+) TRANSHYDROGENASE"/>
    <property type="match status" value="1"/>
</dbReference>
<evidence type="ECO:0000259" key="25">
    <source>
        <dbReference type="SMART" id="SM01002"/>
    </source>
</evidence>
<dbReference type="Gene3D" id="3.40.50.1220">
    <property type="entry name" value="TPP-binding domain"/>
    <property type="match status" value="1"/>
</dbReference>
<keyword evidence="8 24" id="KW-0812">Transmembrane</keyword>
<evidence type="ECO:0000256" key="2">
    <source>
        <dbReference type="ARBA" id="ARBA00004429"/>
    </source>
</evidence>
<feature type="transmembrane region" description="Helical" evidence="24">
    <location>
        <begin position="663"/>
        <end position="683"/>
    </location>
</feature>
<evidence type="ECO:0000313" key="28">
    <source>
        <dbReference type="Proteomes" id="UP000054481"/>
    </source>
</evidence>
<dbReference type="GO" id="GO:0016491">
    <property type="term" value="F:oxidoreductase activity"/>
    <property type="evidence" value="ECO:0007669"/>
    <property type="project" value="InterPro"/>
</dbReference>
<feature type="transmembrane region" description="Helical" evidence="24">
    <location>
        <begin position="639"/>
        <end position="656"/>
    </location>
</feature>
<keyword evidence="13" id="KW-1278">Translocase</keyword>
<evidence type="ECO:0000256" key="11">
    <source>
        <dbReference type="ARBA" id="ARBA00022857"/>
    </source>
</evidence>
<feature type="transmembrane region" description="Helical" evidence="24">
    <location>
        <begin position="847"/>
        <end position="865"/>
    </location>
</feature>
<dbReference type="InterPro" id="IPR026255">
    <property type="entry name" value="NADP_transhyd_a"/>
</dbReference>
<comment type="similarity">
    <text evidence="21">In the C-terminal section; belongs to the PNT beta subunit family.</text>
</comment>
<evidence type="ECO:0000256" key="9">
    <source>
        <dbReference type="ARBA" id="ARBA00022741"/>
    </source>
</evidence>
<dbReference type="GO" id="GO:0005886">
    <property type="term" value="C:plasma membrane"/>
    <property type="evidence" value="ECO:0007669"/>
    <property type="project" value="UniProtKB-SubCell"/>
</dbReference>
<dbReference type="SUPFAM" id="SSF52283">
    <property type="entry name" value="Formate/glycerate dehydrogenase catalytic domain-like"/>
    <property type="match status" value="1"/>
</dbReference>
<evidence type="ECO:0000256" key="12">
    <source>
        <dbReference type="ARBA" id="ARBA00022946"/>
    </source>
</evidence>
<evidence type="ECO:0000256" key="10">
    <source>
        <dbReference type="ARBA" id="ARBA00022792"/>
    </source>
</evidence>
<dbReference type="Pfam" id="PF02233">
    <property type="entry name" value="PNTB"/>
    <property type="match status" value="1"/>
</dbReference>
<evidence type="ECO:0000256" key="18">
    <source>
        <dbReference type="ARBA" id="ARBA00023136"/>
    </source>
</evidence>
<evidence type="ECO:0000256" key="1">
    <source>
        <dbReference type="ARBA" id="ARBA00004292"/>
    </source>
</evidence>
<evidence type="ECO:0000256" key="24">
    <source>
        <dbReference type="SAM" id="Phobius"/>
    </source>
</evidence>
<evidence type="ECO:0000256" key="23">
    <source>
        <dbReference type="ARBA" id="ARBA00079255"/>
    </source>
</evidence>
<dbReference type="InterPro" id="IPR036291">
    <property type="entry name" value="NAD(P)-bd_dom_sf"/>
</dbReference>
<evidence type="ECO:0000256" key="8">
    <source>
        <dbReference type="ARBA" id="ARBA00022692"/>
    </source>
</evidence>
<dbReference type="InterPro" id="IPR029035">
    <property type="entry name" value="DHS-like_NAD/FAD-binding_dom"/>
</dbReference>
<dbReference type="GO" id="GO:0006740">
    <property type="term" value="P:NADPH regeneration"/>
    <property type="evidence" value="ECO:0007669"/>
    <property type="project" value="TreeGrafter"/>
</dbReference>
<dbReference type="GO" id="GO:0008750">
    <property type="term" value="F:proton-translocating NAD(P)+ transhydrogenase activity"/>
    <property type="evidence" value="ECO:0007669"/>
    <property type="project" value="UniProtKB-EC"/>
</dbReference>
<evidence type="ECO:0000256" key="16">
    <source>
        <dbReference type="ARBA" id="ARBA00023027"/>
    </source>
</evidence>
<dbReference type="InterPro" id="IPR034300">
    <property type="entry name" value="PNTB-like"/>
</dbReference>
<dbReference type="Pfam" id="PF01262">
    <property type="entry name" value="AlaDh_PNT_C"/>
    <property type="match status" value="1"/>
</dbReference>
<evidence type="ECO:0000259" key="26">
    <source>
        <dbReference type="SMART" id="SM01003"/>
    </source>
</evidence>
<dbReference type="NCBIfam" id="TIGR00561">
    <property type="entry name" value="pntA"/>
    <property type="match status" value="1"/>
</dbReference>
<dbReference type="OrthoDB" id="37244at2759"/>
<feature type="transmembrane region" description="Helical" evidence="24">
    <location>
        <begin position="794"/>
        <end position="811"/>
    </location>
</feature>
<dbReference type="AlphaFoldDB" id="A0A0F7ZXT5"/>
<reference evidence="27 28" key="1">
    <citation type="journal article" date="2014" name="Genome Biol. Evol.">
        <title>Comparative genomics and transcriptomics analyses reveal divergent lifestyle features of nematode endoparasitic fungus Hirsutella minnesotensis.</title>
        <authorList>
            <person name="Lai Y."/>
            <person name="Liu K."/>
            <person name="Zhang X."/>
            <person name="Zhang X."/>
            <person name="Li K."/>
            <person name="Wang N."/>
            <person name="Shu C."/>
            <person name="Wu Y."/>
            <person name="Wang C."/>
            <person name="Bushley K.E."/>
            <person name="Xiang M."/>
            <person name="Liu X."/>
        </authorList>
    </citation>
    <scope>NUCLEOTIDE SEQUENCE [LARGE SCALE GENOMIC DNA]</scope>
    <source>
        <strain evidence="27 28">3608</strain>
    </source>
</reference>
<evidence type="ECO:0000313" key="27">
    <source>
        <dbReference type="EMBL" id="KJZ71282.1"/>
    </source>
</evidence>
<comment type="function">
    <text evidence="20">The transhydrogenation between NADH and NADP is coupled to respiration and ATP hydrolysis and functions as a proton pump across the membrane. May play a role in reactive oxygen species (ROS) detoxification in the adrenal gland.</text>
</comment>
<feature type="transmembrane region" description="Helical" evidence="24">
    <location>
        <begin position="752"/>
        <end position="773"/>
    </location>
</feature>
<dbReference type="GO" id="GO:0005743">
    <property type="term" value="C:mitochondrial inner membrane"/>
    <property type="evidence" value="ECO:0007669"/>
    <property type="project" value="UniProtKB-SubCell"/>
</dbReference>
<evidence type="ECO:0000256" key="21">
    <source>
        <dbReference type="ARBA" id="ARBA00061558"/>
    </source>
</evidence>
<comment type="subcellular location">
    <subcellularLocation>
        <location evidence="2">Cell inner membrane</location>
        <topology evidence="2">Multi-pass membrane protein</topology>
    </subcellularLocation>
    <subcellularLocation>
        <location evidence="1">Mitochondrion inner membrane</location>
        <topology evidence="1">Multi-pass membrane protein</topology>
        <orientation evidence="1">Matrix side</orientation>
    </subcellularLocation>
</comment>
<evidence type="ECO:0000256" key="19">
    <source>
        <dbReference type="ARBA" id="ARBA00048202"/>
    </source>
</evidence>
<feature type="transmembrane region" description="Helical" evidence="24">
    <location>
        <begin position="546"/>
        <end position="567"/>
    </location>
</feature>
<comment type="similarity">
    <text evidence="3">In the N-terminal section; belongs to the AlaDH/PNT family.</text>
</comment>
<comment type="subunit">
    <text evidence="4">Homodimer.</text>
</comment>
<dbReference type="Gene3D" id="3.40.50.720">
    <property type="entry name" value="NAD(P)-binding Rossmann-like Domain"/>
    <property type="match status" value="2"/>
</dbReference>
<evidence type="ECO:0000256" key="4">
    <source>
        <dbReference type="ARBA" id="ARBA00011738"/>
    </source>
</evidence>
<evidence type="ECO:0000256" key="15">
    <source>
        <dbReference type="ARBA" id="ARBA00022990"/>
    </source>
</evidence>
<keyword evidence="7" id="KW-0997">Cell inner membrane</keyword>
<keyword evidence="17" id="KW-0496">Mitochondrion</keyword>
<dbReference type="EMBL" id="KQ030581">
    <property type="protein sequence ID" value="KJZ71282.1"/>
    <property type="molecule type" value="Genomic_DNA"/>
</dbReference>
<feature type="transmembrane region" description="Helical" evidence="24">
    <location>
        <begin position="518"/>
        <end position="539"/>
    </location>
</feature>
<dbReference type="SUPFAM" id="SSF51735">
    <property type="entry name" value="NAD(P)-binding Rossmann-fold domains"/>
    <property type="match status" value="1"/>
</dbReference>
<dbReference type="CDD" id="cd05304">
    <property type="entry name" value="Rubrum_tdh"/>
    <property type="match status" value="1"/>
</dbReference>
<feature type="domain" description="Alanine dehydrogenase/pyridine nucleotide transhydrogenase NAD(H)-binding" evidence="25">
    <location>
        <begin position="237"/>
        <end position="401"/>
    </location>
</feature>
<organism evidence="27 28">
    <name type="scientific">Hirsutella minnesotensis 3608</name>
    <dbReference type="NCBI Taxonomy" id="1043627"/>
    <lineage>
        <taxon>Eukaryota</taxon>
        <taxon>Fungi</taxon>
        <taxon>Dikarya</taxon>
        <taxon>Ascomycota</taxon>
        <taxon>Pezizomycotina</taxon>
        <taxon>Sordariomycetes</taxon>
        <taxon>Hypocreomycetidae</taxon>
        <taxon>Hypocreales</taxon>
        <taxon>Ophiocordycipitaceae</taxon>
        <taxon>Hirsutella</taxon>
    </lineage>
</organism>
<feature type="domain" description="Alanine dehydrogenase/pyridine nucleotide transhydrogenase N-terminal" evidence="26">
    <location>
        <begin position="92"/>
        <end position="228"/>
    </location>
</feature>
<feature type="transmembrane region" description="Helical" evidence="24">
    <location>
        <begin position="613"/>
        <end position="633"/>
    </location>
</feature>
<dbReference type="Proteomes" id="UP000054481">
    <property type="component" value="Unassembled WGS sequence"/>
</dbReference>
<keyword evidence="15" id="KW-0007">Acetylation</keyword>
<keyword evidence="18 24" id="KW-0472">Membrane</keyword>
<evidence type="ECO:0000256" key="5">
    <source>
        <dbReference type="ARBA" id="ARBA00012943"/>
    </source>
</evidence>
<dbReference type="SMART" id="SM01002">
    <property type="entry name" value="AlaDh_PNT_C"/>
    <property type="match status" value="1"/>
</dbReference>
<dbReference type="Pfam" id="PF12769">
    <property type="entry name" value="PNTB_4TM"/>
    <property type="match status" value="1"/>
</dbReference>
<protein>
    <recommendedName>
        <fullName evidence="22">NAD(P) transhydrogenase, mitochondrial</fullName>
        <ecNumber evidence="5">7.1.1.1</ecNumber>
    </recommendedName>
    <alternativeName>
        <fullName evidence="23">Nicotinamide nucleotide transhydrogenase</fullName>
    </alternativeName>
</protein>
<dbReference type="GO" id="GO:0050661">
    <property type="term" value="F:NADP binding"/>
    <property type="evidence" value="ECO:0007669"/>
    <property type="project" value="TreeGrafter"/>
</dbReference>
<evidence type="ECO:0000256" key="13">
    <source>
        <dbReference type="ARBA" id="ARBA00022967"/>
    </source>
</evidence>
<gene>
    <name evidence="27" type="ORF">HIM_09355</name>
</gene>
<keyword evidence="9" id="KW-0547">Nucleotide-binding</keyword>
<evidence type="ECO:0000256" key="22">
    <source>
        <dbReference type="ARBA" id="ARBA00074145"/>
    </source>
</evidence>
<keyword evidence="10" id="KW-0999">Mitochondrion inner membrane</keyword>
<keyword evidence="16" id="KW-0520">NAD</keyword>
<proteinExistence type="inferred from homology"/>
<feature type="transmembrane region" description="Helical" evidence="24">
    <location>
        <begin position="689"/>
        <end position="708"/>
    </location>
</feature>
<evidence type="ECO:0000256" key="14">
    <source>
        <dbReference type="ARBA" id="ARBA00022989"/>
    </source>
</evidence>
<dbReference type="PROSITE" id="PS00836">
    <property type="entry name" value="ALADH_PNT_1"/>
    <property type="match status" value="1"/>
</dbReference>